<dbReference type="Proteomes" id="UP000695007">
    <property type="component" value="Unplaced"/>
</dbReference>
<gene>
    <name evidence="2" type="primary">LOC105366085</name>
</gene>
<dbReference type="InterPro" id="IPR016024">
    <property type="entry name" value="ARM-type_fold"/>
</dbReference>
<keyword evidence="2" id="KW-0812">Transmembrane</keyword>
<proteinExistence type="predicted"/>
<evidence type="ECO:0000313" key="1">
    <source>
        <dbReference type="Proteomes" id="UP000695007"/>
    </source>
</evidence>
<dbReference type="PANTHER" id="PTHR16356">
    <property type="entry name" value="TRANSMEMBRANE AND COILED-COIL DOMAIN-CONTAINING PROTEIN 6 TMCO6"/>
    <property type="match status" value="1"/>
</dbReference>
<sequence>MEEFVVTAAINLRRKSLSLLEYRKLQNALIQNENHVNAFLKVNNVIQGLSRDLASKSIQIKLAAANCCCNLALGNSKTCITLCKFIAPYLIADFESRNQPLVEVCVWTIGNLVTENNNVFCILHAQDCMKSLINLVRQSSDTLLPAVSYACLRYIYSEYQILLKLEQ</sequence>
<dbReference type="KEGG" id="csol:105366085"/>
<dbReference type="InterPro" id="IPR011989">
    <property type="entry name" value="ARM-like"/>
</dbReference>
<dbReference type="RefSeq" id="XP_011502701.1">
    <property type="nucleotide sequence ID" value="XM_011504399.1"/>
</dbReference>
<organism evidence="1 2">
    <name type="scientific">Ceratosolen solmsi marchali</name>
    <dbReference type="NCBI Taxonomy" id="326594"/>
    <lineage>
        <taxon>Eukaryota</taxon>
        <taxon>Metazoa</taxon>
        <taxon>Ecdysozoa</taxon>
        <taxon>Arthropoda</taxon>
        <taxon>Hexapoda</taxon>
        <taxon>Insecta</taxon>
        <taxon>Pterygota</taxon>
        <taxon>Neoptera</taxon>
        <taxon>Endopterygota</taxon>
        <taxon>Hymenoptera</taxon>
        <taxon>Apocrita</taxon>
        <taxon>Proctotrupomorpha</taxon>
        <taxon>Chalcidoidea</taxon>
        <taxon>Agaonidae</taxon>
        <taxon>Agaoninae</taxon>
        <taxon>Ceratosolen</taxon>
    </lineage>
</organism>
<dbReference type="GeneID" id="105366085"/>
<accession>A0AAJ6YR80</accession>
<keyword evidence="1" id="KW-1185">Reference proteome</keyword>
<dbReference type="PANTHER" id="PTHR16356:SF1">
    <property type="entry name" value="TRANSMEMBRANE AND COILED-COIL DOMAIN-CONTAINING PROTEIN 6"/>
    <property type="match status" value="1"/>
</dbReference>
<dbReference type="AlphaFoldDB" id="A0AAJ6YR80"/>
<reference evidence="2" key="1">
    <citation type="submission" date="2025-08" db="UniProtKB">
        <authorList>
            <consortium name="RefSeq"/>
        </authorList>
    </citation>
    <scope>IDENTIFICATION</scope>
</reference>
<keyword evidence="2" id="KW-0472">Membrane</keyword>
<dbReference type="Gene3D" id="1.25.10.10">
    <property type="entry name" value="Leucine-rich Repeat Variant"/>
    <property type="match status" value="1"/>
</dbReference>
<dbReference type="SUPFAM" id="SSF48371">
    <property type="entry name" value="ARM repeat"/>
    <property type="match status" value="1"/>
</dbReference>
<evidence type="ECO:0000313" key="2">
    <source>
        <dbReference type="RefSeq" id="XP_011502701.1"/>
    </source>
</evidence>
<protein>
    <submittedName>
        <fullName evidence="2">Transmembrane and coiled-coil domain-containing protein 6</fullName>
    </submittedName>
</protein>
<name>A0AAJ6YR80_9HYME</name>